<evidence type="ECO:0000313" key="1">
    <source>
        <dbReference type="EMBL" id="KAK1862488.1"/>
    </source>
</evidence>
<dbReference type="Proteomes" id="UP000798662">
    <property type="component" value="Chromosome 1"/>
</dbReference>
<name>A0ACC3BY22_PYRYE</name>
<sequence>MPGAGETPAGVAVDAPAGTEAVAASAPAAAPAASPAPRTERYPWLCPWTLGEGRDWGGAKGDAAGADTPTDAPANNLHILNSLTGEKEPFRPRHGRAVRWYTCGPTVYDVTHVGHASNYVSLDILRRILTDYFGYDVTLQMNVTDIDDKIIKRAAEAGEPFADLARRYEAAYFEDMRSLGVRPPDLVTRVSEYVPDVIAYIAAIVDRGMAYAAGGSVYFDVAAFRAGGHHYAKLEPGSAGNAARLAEGEGGLDGLPAASVDAPEGAAAAAEAAAAAARGAEKKSPSDWALWKASRPGEPHWDSPWGPGRPGWHIECSAMASAELGGQVDIHSGGVDLKFPHHDNELAQAEAYHGCPQWVDYFIHTGHLHIDGLKMSKSLKNFISIRSVLSRVSSRQLRLFFLQHRYDAPTVYAESALAEVVNVDRGLVDFFGAVKAALREAAATAAAPSTVDGAGSLRPTAAASSLLAELATTRTAVRVALEDNFNTPAAFLALLGLVKVVKAYLGAPGSGGVNAPVVRTAARYVTLMLRVFGLGGDAGEELGYGAADGEGEASAEAVLTPVLDALSTFRDAIRGAGREALAAGSGGGNGGAAATAAIKRILVACDEVRDTVLPPLGVRLEDRPDGRASLWKLVDPAEAAAEAARLAAEAEAREVAKAARAAVAAAKAAAELEAGRIPPADLFRVGEEYAGKYSAWDDDGLPTADVAGAELPKAARKRLAKARERQVKLHQKWLTAQAASGGGAA</sequence>
<evidence type="ECO:0000313" key="2">
    <source>
        <dbReference type="Proteomes" id="UP000798662"/>
    </source>
</evidence>
<reference evidence="1" key="1">
    <citation type="submission" date="2019-11" db="EMBL/GenBank/DDBJ databases">
        <title>Nori genome reveals adaptations in red seaweeds to the harsh intertidal environment.</title>
        <authorList>
            <person name="Wang D."/>
            <person name="Mao Y."/>
        </authorList>
    </citation>
    <scope>NUCLEOTIDE SEQUENCE</scope>
    <source>
        <tissue evidence="1">Gametophyte</tissue>
    </source>
</reference>
<keyword evidence="2" id="KW-1185">Reference proteome</keyword>
<gene>
    <name evidence="1" type="ORF">I4F81_005056</name>
</gene>
<protein>
    <submittedName>
        <fullName evidence="1">Uncharacterized protein</fullName>
    </submittedName>
</protein>
<dbReference type="EMBL" id="CM020618">
    <property type="protein sequence ID" value="KAK1862488.1"/>
    <property type="molecule type" value="Genomic_DNA"/>
</dbReference>
<comment type="caution">
    <text evidence="1">The sequence shown here is derived from an EMBL/GenBank/DDBJ whole genome shotgun (WGS) entry which is preliminary data.</text>
</comment>
<organism evidence="1 2">
    <name type="scientific">Pyropia yezoensis</name>
    <name type="common">Susabi-nori</name>
    <name type="synonym">Porphyra yezoensis</name>
    <dbReference type="NCBI Taxonomy" id="2788"/>
    <lineage>
        <taxon>Eukaryota</taxon>
        <taxon>Rhodophyta</taxon>
        <taxon>Bangiophyceae</taxon>
        <taxon>Bangiales</taxon>
        <taxon>Bangiaceae</taxon>
        <taxon>Pyropia</taxon>
    </lineage>
</organism>
<proteinExistence type="predicted"/>
<accession>A0ACC3BY22</accession>